<dbReference type="Proteomes" id="UP000321514">
    <property type="component" value="Unassembled WGS sequence"/>
</dbReference>
<dbReference type="AlphaFoldDB" id="A0A511TDZ0"/>
<dbReference type="CDD" id="cd00037">
    <property type="entry name" value="CLECT"/>
    <property type="match status" value="1"/>
</dbReference>
<dbReference type="PANTHER" id="PTHR22803">
    <property type="entry name" value="MANNOSE, PHOSPHOLIPASE, LECTIN RECEPTOR RELATED"/>
    <property type="match status" value="1"/>
</dbReference>
<evidence type="ECO:0000313" key="4">
    <source>
        <dbReference type="Proteomes" id="UP000183760"/>
    </source>
</evidence>
<accession>A0A511TDZ0</accession>
<dbReference type="Proteomes" id="UP000183760">
    <property type="component" value="Unassembled WGS sequence"/>
</dbReference>
<dbReference type="STRING" id="1334629.MFUL124B02_10615"/>
<evidence type="ECO:0000259" key="1">
    <source>
        <dbReference type="PROSITE" id="PS50041"/>
    </source>
</evidence>
<proteinExistence type="predicted"/>
<dbReference type="Pfam" id="PF00059">
    <property type="entry name" value="Lectin_C"/>
    <property type="match status" value="1"/>
</dbReference>
<protein>
    <submittedName>
        <fullName evidence="3">Lectin C-type domain-containing protein</fullName>
    </submittedName>
</protein>
<comment type="caution">
    <text evidence="2">The sequence shown here is derived from an EMBL/GenBank/DDBJ whole genome shotgun (WGS) entry which is preliminary data.</text>
</comment>
<evidence type="ECO:0000313" key="2">
    <source>
        <dbReference type="EMBL" id="GEN11883.1"/>
    </source>
</evidence>
<organism evidence="2 5">
    <name type="scientific">Myxococcus fulvus</name>
    <dbReference type="NCBI Taxonomy" id="33"/>
    <lineage>
        <taxon>Bacteria</taxon>
        <taxon>Pseudomonadati</taxon>
        <taxon>Myxococcota</taxon>
        <taxon>Myxococcia</taxon>
        <taxon>Myxococcales</taxon>
        <taxon>Cystobacterineae</taxon>
        <taxon>Myxococcaceae</taxon>
        <taxon>Myxococcus</taxon>
    </lineage>
</organism>
<keyword evidence="4" id="KW-1185">Reference proteome</keyword>
<dbReference type="EMBL" id="BJXR01000050">
    <property type="protein sequence ID" value="GEN11883.1"/>
    <property type="molecule type" value="Genomic_DNA"/>
</dbReference>
<feature type="domain" description="C-type lectin" evidence="1">
    <location>
        <begin position="39"/>
        <end position="163"/>
    </location>
</feature>
<evidence type="ECO:0000313" key="3">
    <source>
        <dbReference type="EMBL" id="SEU38719.1"/>
    </source>
</evidence>
<dbReference type="PROSITE" id="PS51257">
    <property type="entry name" value="PROKAR_LIPOPROTEIN"/>
    <property type="match status" value="1"/>
</dbReference>
<dbReference type="PROSITE" id="PS50041">
    <property type="entry name" value="C_TYPE_LECTIN_2"/>
    <property type="match status" value="1"/>
</dbReference>
<dbReference type="InterPro" id="IPR050111">
    <property type="entry name" value="C-type_lectin/snaclec_domain"/>
</dbReference>
<reference evidence="2 5" key="2">
    <citation type="submission" date="2019-07" db="EMBL/GenBank/DDBJ databases">
        <title>Whole genome shotgun sequence of Myxococcus fulvus NBRC 100333.</title>
        <authorList>
            <person name="Hosoyama A."/>
            <person name="Uohara A."/>
            <person name="Ohji S."/>
            <person name="Ichikawa N."/>
        </authorList>
    </citation>
    <scope>NUCLEOTIDE SEQUENCE [LARGE SCALE GENOMIC DNA]</scope>
    <source>
        <strain evidence="2 5">NBRC 100333</strain>
    </source>
</reference>
<dbReference type="SMART" id="SM00034">
    <property type="entry name" value="CLECT"/>
    <property type="match status" value="1"/>
</dbReference>
<dbReference type="EMBL" id="FOIB01000013">
    <property type="protein sequence ID" value="SEU38719.1"/>
    <property type="molecule type" value="Genomic_DNA"/>
</dbReference>
<dbReference type="SUPFAM" id="SSF56436">
    <property type="entry name" value="C-type lectin-like"/>
    <property type="match status" value="1"/>
</dbReference>
<dbReference type="Gene3D" id="3.10.100.10">
    <property type="entry name" value="Mannose-Binding Protein A, subunit A"/>
    <property type="match status" value="1"/>
</dbReference>
<sequence>MCARGALSGIALLVSACGAGEDASARDEVLAESSQAISYGGHDYIFVTSWLTWDLAQAHCRAAGYELVTIDNSAEETFLQAHQSTLTVPNWWIGLNDQAQEGRFVWSGVPSTSSYSNFYPGEPNNGGGAEDCVVDRYQSPDGTVSTESWHDQPCTNRHPFVCEKGQEATTSNGSFSYSATNTNSGQQNTVTHSVTLTAGTIFTVATCGVLGASAQGDTLLRLLDPYGVEVAGNDDFGGVCGRASSISLRLLSSGSYTIVAGCYGSGSCSGVVSFRY</sequence>
<name>A0A511TDZ0_MYXFU</name>
<dbReference type="InterPro" id="IPR001304">
    <property type="entry name" value="C-type_lectin-like"/>
</dbReference>
<evidence type="ECO:0000313" key="5">
    <source>
        <dbReference type="Proteomes" id="UP000321514"/>
    </source>
</evidence>
<gene>
    <name evidence="2" type="ORF">MFU01_69200</name>
    <name evidence="3" type="ORF">SAMN05443572_113173</name>
</gene>
<dbReference type="InterPro" id="IPR016186">
    <property type="entry name" value="C-type_lectin-like/link_sf"/>
</dbReference>
<dbReference type="InterPro" id="IPR016187">
    <property type="entry name" value="CTDL_fold"/>
</dbReference>
<reference evidence="3 4" key="1">
    <citation type="submission" date="2016-10" db="EMBL/GenBank/DDBJ databases">
        <authorList>
            <person name="Varghese N."/>
            <person name="Submissions S."/>
        </authorList>
    </citation>
    <scope>NUCLEOTIDE SEQUENCE [LARGE SCALE GENOMIC DNA]</scope>
    <source>
        <strain evidence="3 4">DSM 16525</strain>
    </source>
</reference>